<evidence type="ECO:0000256" key="3">
    <source>
        <dbReference type="RuleBase" id="RU000363"/>
    </source>
</evidence>
<dbReference type="SMART" id="SM00822">
    <property type="entry name" value="PKS_KR"/>
    <property type="match status" value="1"/>
</dbReference>
<dbReference type="SUPFAM" id="SSF51735">
    <property type="entry name" value="NAD(P)-binding Rossmann-fold domains"/>
    <property type="match status" value="1"/>
</dbReference>
<reference evidence="7" key="1">
    <citation type="submission" date="2017-09" db="EMBL/GenBank/DDBJ databases">
        <title>FDA dAtabase for Regulatory Grade micrObial Sequences (FDA-ARGOS): Supporting development and validation of Infectious Disease Dx tests.</title>
        <authorList>
            <person name="Minogue T."/>
            <person name="Wolcott M."/>
            <person name="Wasieloski L."/>
            <person name="Aguilar W."/>
            <person name="Moore D."/>
            <person name="Tallon L."/>
            <person name="Sadzewicz L."/>
            <person name="Ott S."/>
            <person name="Zhao X."/>
            <person name="Nagaraj S."/>
            <person name="Vavikolanu K."/>
            <person name="Aluvathingal J."/>
            <person name="Nadendla S."/>
            <person name="Sichtig H."/>
        </authorList>
    </citation>
    <scope>NUCLEOTIDE SEQUENCE [LARGE SCALE GENOMIC DNA]</scope>
    <source>
        <strain evidence="7">FDAARGOS_390</strain>
    </source>
</reference>
<proteinExistence type="inferred from homology"/>
<feature type="region of interest" description="Disordered" evidence="4">
    <location>
        <begin position="281"/>
        <end position="302"/>
    </location>
</feature>
<dbReference type="Gene3D" id="3.40.50.720">
    <property type="entry name" value="NAD(P)-binding Rossmann-like Domain"/>
    <property type="match status" value="1"/>
</dbReference>
<dbReference type="AlphaFoldDB" id="A0A0M2Q127"/>
<evidence type="ECO:0000256" key="4">
    <source>
        <dbReference type="SAM" id="MobiDB-lite"/>
    </source>
</evidence>
<dbReference type="InterPro" id="IPR020904">
    <property type="entry name" value="Sc_DH/Rdtase_CS"/>
</dbReference>
<sequence length="302" mass="32581">MKNFTNKVAAITGAGSGMGRSLAVELARRGCDLALSDINEIALAQTVSLCNAQGVRVTAQRLDVASREAVFAWARATREAHGRINLIFNNAGVSLTAPAESVKIEDFEWLMGINFWGVVHGTQAFLPYLLESGDGHVINTSSLFGLIAMPTQSTYNASKFAVRGFTESLRMELEIEGAPVSATCVHPGGVATNIVNASRIDEKILALTGQDVEAHRRSANKLINATSADEAARQILAGVERNARRVLVGADARRLDRLARLFGSAYQVFVLRFVRKSRQRNFQRHGSGRANPASSTTTRDAA</sequence>
<dbReference type="EMBL" id="PDDY01000001">
    <property type="protein sequence ID" value="PEH43206.1"/>
    <property type="molecule type" value="Genomic_DNA"/>
</dbReference>
<organism evidence="6 7">
    <name type="scientific">Burkholderia gladioli</name>
    <name type="common">Pseudomonas marginata</name>
    <name type="synonym">Phytomonas marginata</name>
    <dbReference type="NCBI Taxonomy" id="28095"/>
    <lineage>
        <taxon>Bacteria</taxon>
        <taxon>Pseudomonadati</taxon>
        <taxon>Pseudomonadota</taxon>
        <taxon>Betaproteobacteria</taxon>
        <taxon>Burkholderiales</taxon>
        <taxon>Burkholderiaceae</taxon>
        <taxon>Burkholderia</taxon>
    </lineage>
</organism>
<dbReference type="InterPro" id="IPR057326">
    <property type="entry name" value="KR_dom"/>
</dbReference>
<dbReference type="Pfam" id="PF00106">
    <property type="entry name" value="adh_short"/>
    <property type="match status" value="1"/>
</dbReference>
<evidence type="ECO:0000256" key="2">
    <source>
        <dbReference type="ARBA" id="ARBA00023002"/>
    </source>
</evidence>
<evidence type="ECO:0000259" key="5">
    <source>
        <dbReference type="SMART" id="SM00822"/>
    </source>
</evidence>
<dbReference type="InterPro" id="IPR002347">
    <property type="entry name" value="SDR_fam"/>
</dbReference>
<dbReference type="Proteomes" id="UP000220629">
    <property type="component" value="Unassembled WGS sequence"/>
</dbReference>
<gene>
    <name evidence="6" type="ORF">CRM94_14195</name>
</gene>
<dbReference type="PANTHER" id="PTHR43391">
    <property type="entry name" value="RETINOL DEHYDROGENASE-RELATED"/>
    <property type="match status" value="1"/>
</dbReference>
<feature type="domain" description="Ketoreductase" evidence="5">
    <location>
        <begin position="7"/>
        <end position="203"/>
    </location>
</feature>
<comment type="caution">
    <text evidence="6">The sequence shown here is derived from an EMBL/GenBank/DDBJ whole genome shotgun (WGS) entry which is preliminary data.</text>
</comment>
<accession>A0A0M2Q127</accession>
<dbReference type="PRINTS" id="PR00081">
    <property type="entry name" value="GDHRDH"/>
</dbReference>
<dbReference type="PANTHER" id="PTHR43391:SF82">
    <property type="entry name" value="OXIDOREDUCTASE SADH-RELATED"/>
    <property type="match status" value="1"/>
</dbReference>
<dbReference type="RefSeq" id="WP_046582384.1">
    <property type="nucleotide sequence ID" value="NZ_CADEPO010000003.1"/>
</dbReference>
<evidence type="ECO:0000313" key="6">
    <source>
        <dbReference type="EMBL" id="PEH43206.1"/>
    </source>
</evidence>
<dbReference type="PRINTS" id="PR00080">
    <property type="entry name" value="SDRFAMILY"/>
</dbReference>
<comment type="similarity">
    <text evidence="1 3">Belongs to the short-chain dehydrogenases/reductases (SDR) family.</text>
</comment>
<dbReference type="PROSITE" id="PS00061">
    <property type="entry name" value="ADH_SHORT"/>
    <property type="match status" value="1"/>
</dbReference>
<name>A0A0M2Q127_BURGA</name>
<dbReference type="InterPro" id="IPR036291">
    <property type="entry name" value="NAD(P)-bd_dom_sf"/>
</dbReference>
<protein>
    <submittedName>
        <fullName evidence="6">Short-chain dehydrogenase</fullName>
    </submittedName>
</protein>
<keyword evidence="2" id="KW-0560">Oxidoreductase</keyword>
<dbReference type="GO" id="GO:0016491">
    <property type="term" value="F:oxidoreductase activity"/>
    <property type="evidence" value="ECO:0007669"/>
    <property type="project" value="UniProtKB-KW"/>
</dbReference>
<evidence type="ECO:0000256" key="1">
    <source>
        <dbReference type="ARBA" id="ARBA00006484"/>
    </source>
</evidence>
<feature type="compositionally biased region" description="Polar residues" evidence="4">
    <location>
        <begin position="292"/>
        <end position="302"/>
    </location>
</feature>
<evidence type="ECO:0000313" key="7">
    <source>
        <dbReference type="Proteomes" id="UP000220629"/>
    </source>
</evidence>